<evidence type="ECO:0000313" key="1">
    <source>
        <dbReference type="EMBL" id="KAI4346399.1"/>
    </source>
</evidence>
<keyword evidence="2" id="KW-1185">Reference proteome</keyword>
<protein>
    <submittedName>
        <fullName evidence="1">Uncharacterized protein</fullName>
    </submittedName>
</protein>
<reference evidence="1 2" key="1">
    <citation type="journal article" date="2022" name="DNA Res.">
        <title>Chromosomal-level genome assembly of the orchid tree Bauhinia variegata (Leguminosae; Cercidoideae) supports the allotetraploid origin hypothesis of Bauhinia.</title>
        <authorList>
            <person name="Zhong Y."/>
            <person name="Chen Y."/>
            <person name="Zheng D."/>
            <person name="Pang J."/>
            <person name="Liu Y."/>
            <person name="Luo S."/>
            <person name="Meng S."/>
            <person name="Qian L."/>
            <person name="Wei D."/>
            <person name="Dai S."/>
            <person name="Zhou R."/>
        </authorList>
    </citation>
    <scope>NUCLEOTIDE SEQUENCE [LARGE SCALE GENOMIC DNA]</scope>
    <source>
        <strain evidence="1">BV-YZ2020</strain>
    </source>
</reference>
<gene>
    <name evidence="1" type="ORF">L6164_007296</name>
</gene>
<proteinExistence type="predicted"/>
<dbReference type="EMBL" id="CM039429">
    <property type="protein sequence ID" value="KAI4346399.1"/>
    <property type="molecule type" value="Genomic_DNA"/>
</dbReference>
<organism evidence="1 2">
    <name type="scientific">Bauhinia variegata</name>
    <name type="common">Purple orchid tree</name>
    <name type="synonym">Phanera variegata</name>
    <dbReference type="NCBI Taxonomy" id="167791"/>
    <lineage>
        <taxon>Eukaryota</taxon>
        <taxon>Viridiplantae</taxon>
        <taxon>Streptophyta</taxon>
        <taxon>Embryophyta</taxon>
        <taxon>Tracheophyta</taxon>
        <taxon>Spermatophyta</taxon>
        <taxon>Magnoliopsida</taxon>
        <taxon>eudicotyledons</taxon>
        <taxon>Gunneridae</taxon>
        <taxon>Pentapetalae</taxon>
        <taxon>rosids</taxon>
        <taxon>fabids</taxon>
        <taxon>Fabales</taxon>
        <taxon>Fabaceae</taxon>
        <taxon>Cercidoideae</taxon>
        <taxon>Cercideae</taxon>
        <taxon>Bauhiniinae</taxon>
        <taxon>Bauhinia</taxon>
    </lineage>
</organism>
<dbReference type="Proteomes" id="UP000828941">
    <property type="component" value="Chromosome 4"/>
</dbReference>
<evidence type="ECO:0000313" key="2">
    <source>
        <dbReference type="Proteomes" id="UP000828941"/>
    </source>
</evidence>
<comment type="caution">
    <text evidence="1">The sequence shown here is derived from an EMBL/GenBank/DDBJ whole genome shotgun (WGS) entry which is preliminary data.</text>
</comment>
<accession>A0ACB9PEK0</accession>
<sequence length="85" mass="9358">MPLISLVAGCSDYVCKMSNVSFRLPLSVTKVAWASNVSAKKWIINSTVQKEDTITSDGEESISDDDLCMLLKKFPEVLGCNLEKD</sequence>
<name>A0ACB9PEK0_BAUVA</name>